<accession>A0ABV3DR01</accession>
<evidence type="ECO:0000313" key="3">
    <source>
        <dbReference type="Proteomes" id="UP001551482"/>
    </source>
</evidence>
<organism evidence="2 3">
    <name type="scientific">Streptodolium elevatio</name>
    <dbReference type="NCBI Taxonomy" id="3157996"/>
    <lineage>
        <taxon>Bacteria</taxon>
        <taxon>Bacillati</taxon>
        <taxon>Actinomycetota</taxon>
        <taxon>Actinomycetes</taxon>
        <taxon>Kitasatosporales</taxon>
        <taxon>Streptomycetaceae</taxon>
        <taxon>Streptodolium</taxon>
    </lineage>
</organism>
<dbReference type="EMBL" id="JBEZFP010000113">
    <property type="protein sequence ID" value="MEU8138181.1"/>
    <property type="molecule type" value="Genomic_DNA"/>
</dbReference>
<reference evidence="2 3" key="1">
    <citation type="submission" date="2024-06" db="EMBL/GenBank/DDBJ databases">
        <title>The Natural Products Discovery Center: Release of the First 8490 Sequenced Strains for Exploring Actinobacteria Biosynthetic Diversity.</title>
        <authorList>
            <person name="Kalkreuter E."/>
            <person name="Kautsar S.A."/>
            <person name="Yang D."/>
            <person name="Bader C.D."/>
            <person name="Teijaro C.N."/>
            <person name="Fluegel L."/>
            <person name="Davis C.M."/>
            <person name="Simpson J.R."/>
            <person name="Lauterbach L."/>
            <person name="Steele A.D."/>
            <person name="Gui C."/>
            <person name="Meng S."/>
            <person name="Li G."/>
            <person name="Viehrig K."/>
            <person name="Ye F."/>
            <person name="Su P."/>
            <person name="Kiefer A.F."/>
            <person name="Nichols A."/>
            <person name="Cepeda A.J."/>
            <person name="Yan W."/>
            <person name="Fan B."/>
            <person name="Jiang Y."/>
            <person name="Adhikari A."/>
            <person name="Zheng C.-J."/>
            <person name="Schuster L."/>
            <person name="Cowan T.M."/>
            <person name="Smanski M.J."/>
            <person name="Chevrette M.G."/>
            <person name="De Carvalho L.P.S."/>
            <person name="Shen B."/>
        </authorList>
    </citation>
    <scope>NUCLEOTIDE SEQUENCE [LARGE SCALE GENOMIC DNA]</scope>
    <source>
        <strain evidence="2 3">NPDC048946</strain>
    </source>
</reference>
<evidence type="ECO:0000313" key="2">
    <source>
        <dbReference type="EMBL" id="MEU8138181.1"/>
    </source>
</evidence>
<keyword evidence="3" id="KW-1185">Reference proteome</keyword>
<evidence type="ECO:0000256" key="1">
    <source>
        <dbReference type="SAM" id="MobiDB-lite"/>
    </source>
</evidence>
<proteinExistence type="predicted"/>
<protein>
    <submittedName>
        <fullName evidence="2">Uncharacterized protein</fullName>
    </submittedName>
</protein>
<gene>
    <name evidence="2" type="ORF">AB0C36_32320</name>
</gene>
<dbReference type="RefSeq" id="WP_358361147.1">
    <property type="nucleotide sequence ID" value="NZ_JBEZFP010000113.1"/>
</dbReference>
<dbReference type="Proteomes" id="UP001551482">
    <property type="component" value="Unassembled WGS sequence"/>
</dbReference>
<feature type="region of interest" description="Disordered" evidence="1">
    <location>
        <begin position="1"/>
        <end position="36"/>
    </location>
</feature>
<comment type="caution">
    <text evidence="2">The sequence shown here is derived from an EMBL/GenBank/DDBJ whole genome shotgun (WGS) entry which is preliminary data.</text>
</comment>
<sequence>MPTTRNAAPAPPYTRGEVPDPVRGSSAGTVGALGDPEGVTAVGTGVGFAADAPGGAGGRVGFCVRVGGALGAGVMSVGGATVGDADGVAGTDGLGTGAGVLVA</sequence>
<name>A0ABV3DR01_9ACTN</name>